<name>A0A0P7IE69_9RHOB</name>
<accession>A0A0P7IE69</accession>
<keyword evidence="1" id="KW-1133">Transmembrane helix</keyword>
<dbReference type="Proteomes" id="UP000050471">
    <property type="component" value="Unassembled WGS sequence"/>
</dbReference>
<comment type="caution">
    <text evidence="2">The sequence shown here is derived from an EMBL/GenBank/DDBJ whole genome shotgun (WGS) entry which is preliminary data.</text>
</comment>
<keyword evidence="1" id="KW-0812">Transmembrane</keyword>
<evidence type="ECO:0000313" key="2">
    <source>
        <dbReference type="EMBL" id="KPN62318.1"/>
    </source>
</evidence>
<gene>
    <name evidence="2" type="ORF">AKJ29_08725</name>
</gene>
<proteinExistence type="predicted"/>
<dbReference type="AlphaFoldDB" id="A0A0P7IE69"/>
<feature type="transmembrane region" description="Helical" evidence="1">
    <location>
        <begin position="28"/>
        <end position="57"/>
    </location>
</feature>
<keyword evidence="3" id="KW-1185">Reference proteome</keyword>
<dbReference type="EMBL" id="LKBA01000019">
    <property type="protein sequence ID" value="KPN62318.1"/>
    <property type="molecule type" value="Genomic_DNA"/>
</dbReference>
<evidence type="ECO:0000313" key="3">
    <source>
        <dbReference type="Proteomes" id="UP000050471"/>
    </source>
</evidence>
<protein>
    <submittedName>
        <fullName evidence="2">Uncharacterized protein</fullName>
    </submittedName>
</protein>
<evidence type="ECO:0000256" key="1">
    <source>
        <dbReference type="SAM" id="Phobius"/>
    </source>
</evidence>
<sequence>MLSKERHQTATGPIFVDRDAIIQKTSKALFVFGIGAWLISPEVGGAMTLIAAGLYVYRPY</sequence>
<reference evidence="2 3" key="1">
    <citation type="submission" date="2015-09" db="EMBL/GenBank/DDBJ databases">
        <title>Draft genome sequence of Aliiroseovarius crassostreae CV919-312TSm, the causative agent of Roseovarius Oyster Disease (formerly Juvenile Oyster Disease).</title>
        <authorList>
            <person name="Kessner L."/>
            <person name="Spinard E."/>
            <person name="Nelson D."/>
        </authorList>
    </citation>
    <scope>NUCLEOTIDE SEQUENCE [LARGE SCALE GENOMIC DNA]</scope>
    <source>
        <strain evidence="2 3">CV919-312</strain>
    </source>
</reference>
<organism evidence="2 3">
    <name type="scientific">Aliiroseovarius crassostreae</name>
    <dbReference type="NCBI Taxonomy" id="154981"/>
    <lineage>
        <taxon>Bacteria</taxon>
        <taxon>Pseudomonadati</taxon>
        <taxon>Pseudomonadota</taxon>
        <taxon>Alphaproteobacteria</taxon>
        <taxon>Rhodobacterales</taxon>
        <taxon>Paracoccaceae</taxon>
        <taxon>Aliiroseovarius</taxon>
    </lineage>
</organism>
<keyword evidence="1" id="KW-0472">Membrane</keyword>